<proteinExistence type="predicted"/>
<comment type="caution">
    <text evidence="2">The sequence shown here is derived from an EMBL/GenBank/DDBJ whole genome shotgun (WGS) entry which is preliminary data.</text>
</comment>
<evidence type="ECO:0000256" key="1">
    <source>
        <dbReference type="SAM" id="MobiDB-lite"/>
    </source>
</evidence>
<gene>
    <name evidence="2" type="ORF">CYCCA115_LOCUS3982</name>
</gene>
<name>A0AAD2CRW0_9STRA</name>
<evidence type="ECO:0000313" key="2">
    <source>
        <dbReference type="EMBL" id="CAJ1934641.1"/>
    </source>
</evidence>
<evidence type="ECO:0000313" key="3">
    <source>
        <dbReference type="Proteomes" id="UP001295423"/>
    </source>
</evidence>
<feature type="compositionally biased region" description="Polar residues" evidence="1">
    <location>
        <begin position="46"/>
        <end position="62"/>
    </location>
</feature>
<sequence length="123" mass="13964">MPEDDYHVKSISHQKDFAGLIAPPVVLMPPDQRSKADCTKGRRSSPVVSTLSLDSMTLVSSTKQKHKAKNSLLESDEDEDTEDDDPNDRESIVDDAMEEDEDDERGKPLGRTRMMRPWTTIYR</sequence>
<feature type="compositionally biased region" description="Acidic residues" evidence="1">
    <location>
        <begin position="74"/>
        <end position="103"/>
    </location>
</feature>
<protein>
    <submittedName>
        <fullName evidence="2">Uncharacterized protein</fullName>
    </submittedName>
</protein>
<reference evidence="2" key="1">
    <citation type="submission" date="2023-08" db="EMBL/GenBank/DDBJ databases">
        <authorList>
            <person name="Audoor S."/>
            <person name="Bilcke G."/>
        </authorList>
    </citation>
    <scope>NUCLEOTIDE SEQUENCE</scope>
</reference>
<dbReference type="EMBL" id="CAKOGP040000349">
    <property type="protein sequence ID" value="CAJ1934641.1"/>
    <property type="molecule type" value="Genomic_DNA"/>
</dbReference>
<accession>A0AAD2CRW0</accession>
<dbReference type="AlphaFoldDB" id="A0AAD2CRW0"/>
<organism evidence="2 3">
    <name type="scientific">Cylindrotheca closterium</name>
    <dbReference type="NCBI Taxonomy" id="2856"/>
    <lineage>
        <taxon>Eukaryota</taxon>
        <taxon>Sar</taxon>
        <taxon>Stramenopiles</taxon>
        <taxon>Ochrophyta</taxon>
        <taxon>Bacillariophyta</taxon>
        <taxon>Bacillariophyceae</taxon>
        <taxon>Bacillariophycidae</taxon>
        <taxon>Bacillariales</taxon>
        <taxon>Bacillariaceae</taxon>
        <taxon>Cylindrotheca</taxon>
    </lineage>
</organism>
<feature type="region of interest" description="Disordered" evidence="1">
    <location>
        <begin position="23"/>
        <end position="123"/>
    </location>
</feature>
<dbReference type="Proteomes" id="UP001295423">
    <property type="component" value="Unassembled WGS sequence"/>
</dbReference>
<keyword evidence="3" id="KW-1185">Reference proteome</keyword>